<keyword evidence="2" id="KW-0963">Cytoplasm</keyword>
<keyword evidence="5" id="KW-0677">Repeat</keyword>
<dbReference type="Proteomes" id="UP000515150">
    <property type="component" value="Chromosome 7"/>
</dbReference>
<evidence type="ECO:0000256" key="9">
    <source>
        <dbReference type="ARBA" id="ARBA00045751"/>
    </source>
</evidence>
<reference evidence="14" key="1">
    <citation type="submission" date="2025-08" db="UniProtKB">
        <authorList>
            <consortium name="RefSeq"/>
        </authorList>
    </citation>
    <scope>IDENTIFICATION</scope>
</reference>
<evidence type="ECO:0000256" key="2">
    <source>
        <dbReference type="ARBA" id="ARBA00022490"/>
    </source>
</evidence>
<feature type="repeat" description="WD" evidence="11">
    <location>
        <begin position="337"/>
        <end position="359"/>
    </location>
</feature>
<evidence type="ECO:0000313" key="13">
    <source>
        <dbReference type="Proteomes" id="UP000515150"/>
    </source>
</evidence>
<evidence type="ECO:0000256" key="5">
    <source>
        <dbReference type="ARBA" id="ARBA00022737"/>
    </source>
</evidence>
<evidence type="ECO:0000256" key="3">
    <source>
        <dbReference type="ARBA" id="ARBA00022574"/>
    </source>
</evidence>
<feature type="compositionally biased region" description="Basic and acidic residues" evidence="12">
    <location>
        <begin position="1272"/>
        <end position="1289"/>
    </location>
</feature>
<dbReference type="GeneID" id="114859209"/>
<dbReference type="GO" id="GO:0030488">
    <property type="term" value="P:tRNA methylation"/>
    <property type="evidence" value="ECO:0007669"/>
    <property type="project" value="TreeGrafter"/>
</dbReference>
<dbReference type="InterPro" id="IPR001680">
    <property type="entry name" value="WD40_rpt"/>
</dbReference>
<evidence type="ECO:0000256" key="11">
    <source>
        <dbReference type="PROSITE-ProRule" id="PRU00221"/>
    </source>
</evidence>
<organism evidence="13 14">
    <name type="scientific">Betta splendens</name>
    <name type="common">Siamese fighting fish</name>
    <dbReference type="NCBI Taxonomy" id="158456"/>
    <lineage>
        <taxon>Eukaryota</taxon>
        <taxon>Metazoa</taxon>
        <taxon>Chordata</taxon>
        <taxon>Craniata</taxon>
        <taxon>Vertebrata</taxon>
        <taxon>Euteleostomi</taxon>
        <taxon>Actinopterygii</taxon>
        <taxon>Neopterygii</taxon>
        <taxon>Teleostei</taxon>
        <taxon>Neoteleostei</taxon>
        <taxon>Acanthomorphata</taxon>
        <taxon>Anabantaria</taxon>
        <taxon>Anabantiformes</taxon>
        <taxon>Anabantoidei</taxon>
        <taxon>Osphronemidae</taxon>
        <taxon>Betta</taxon>
    </lineage>
</organism>
<keyword evidence="13" id="KW-1185">Reference proteome</keyword>
<protein>
    <recommendedName>
        <fullName evidence="7">tRNA (34-2'-O)-methyltransferase regulator WDR6</fullName>
    </recommendedName>
    <alternativeName>
        <fullName evidence="8">WD repeat-containing protein 6</fullName>
    </alternativeName>
</protein>
<dbReference type="RefSeq" id="XP_029013013.1">
    <property type="nucleotide sequence ID" value="XM_029157180.3"/>
</dbReference>
<comment type="function">
    <text evidence="9">Together with methyltransferase FTSJ1, methylates the 2'-O-ribose of nucleotides at position 34 of the tRNA anticodon loop of substrate tRNAs. Required for the correct positioning of the substrate tRNA for methylation. Required to suppress amino acid starvation-induced autophagy. Enhances the STK11/LKB1-induced cell growth suppression activity.</text>
</comment>
<evidence type="ECO:0000256" key="12">
    <source>
        <dbReference type="SAM" id="MobiDB-lite"/>
    </source>
</evidence>
<comment type="subunit">
    <text evidence="10">Interacts with FTSJ1; the interaction is direct, and required for 2'-O-methylation of position 34 in substrate tRNAs. Interacts with IRS4. Interacts with STK11/LKB1.</text>
</comment>
<dbReference type="PANTHER" id="PTHR14344:SF3">
    <property type="entry name" value="WD REPEAT-CONTAINING PROTEIN 6"/>
    <property type="match status" value="1"/>
</dbReference>
<feature type="compositionally biased region" description="Basic and acidic residues" evidence="12">
    <location>
        <begin position="1299"/>
        <end position="1315"/>
    </location>
</feature>
<feature type="repeat" description="WD" evidence="11">
    <location>
        <begin position="218"/>
        <end position="249"/>
    </location>
</feature>
<dbReference type="InterPro" id="IPR036322">
    <property type="entry name" value="WD40_repeat_dom_sf"/>
</dbReference>
<dbReference type="Pfam" id="PF00400">
    <property type="entry name" value="WD40"/>
    <property type="match status" value="3"/>
</dbReference>
<dbReference type="Gene3D" id="2.130.10.10">
    <property type="entry name" value="YVTN repeat-like/Quinoprotein amine dehydrogenase"/>
    <property type="match status" value="3"/>
</dbReference>
<name>A0A6P7N3F4_BETSP</name>
<comment type="subcellular location">
    <subcellularLocation>
        <location evidence="1">Cytoplasm</location>
    </subcellularLocation>
</comment>
<gene>
    <name evidence="14" type="primary">wdr6</name>
</gene>
<accession>A0A6P7N3F4</accession>
<dbReference type="KEGG" id="bspl:114859209"/>
<evidence type="ECO:0000256" key="4">
    <source>
        <dbReference type="ARBA" id="ARBA00022694"/>
    </source>
</evidence>
<evidence type="ECO:0000256" key="6">
    <source>
        <dbReference type="ARBA" id="ARBA00038255"/>
    </source>
</evidence>
<keyword evidence="4" id="KW-0819">tRNA processing</keyword>
<dbReference type="SUPFAM" id="SSF50978">
    <property type="entry name" value="WD40 repeat-like"/>
    <property type="match status" value="2"/>
</dbReference>
<feature type="compositionally biased region" description="Basic and acidic residues" evidence="12">
    <location>
        <begin position="1243"/>
        <end position="1252"/>
    </location>
</feature>
<dbReference type="PROSITE" id="PS50082">
    <property type="entry name" value="WD_REPEATS_2"/>
    <property type="match status" value="3"/>
</dbReference>
<evidence type="ECO:0000313" key="14">
    <source>
        <dbReference type="RefSeq" id="XP_029013013.1"/>
    </source>
</evidence>
<dbReference type="PANTHER" id="PTHR14344">
    <property type="entry name" value="WD REPEAT PROTEIN"/>
    <property type="match status" value="1"/>
</dbReference>
<feature type="repeat" description="WD" evidence="11">
    <location>
        <begin position="272"/>
        <end position="302"/>
    </location>
</feature>
<dbReference type="OrthoDB" id="5594999at2759"/>
<dbReference type="InParanoid" id="A0A6P7N3F4"/>
<evidence type="ECO:0000256" key="8">
    <source>
        <dbReference type="ARBA" id="ARBA00041816"/>
    </source>
</evidence>
<evidence type="ECO:0000256" key="1">
    <source>
        <dbReference type="ARBA" id="ARBA00004496"/>
    </source>
</evidence>
<dbReference type="InterPro" id="IPR051973">
    <property type="entry name" value="tRNA_Anticodon_Mtase-Reg"/>
</dbReference>
<comment type="similarity">
    <text evidence="6">Belongs to the WD repeat WDR6 family.</text>
</comment>
<proteinExistence type="inferred from homology"/>
<dbReference type="InterPro" id="IPR015943">
    <property type="entry name" value="WD40/YVTN_repeat-like_dom_sf"/>
</dbReference>
<dbReference type="GO" id="GO:0005737">
    <property type="term" value="C:cytoplasm"/>
    <property type="evidence" value="ECO:0007669"/>
    <property type="project" value="UniProtKB-SubCell"/>
</dbReference>
<sequence>METAALVAPVTALEFLHDAFLLTGEGPVLKAYSLHPRPKVCTSLTVLQHSRIHGIRPSDQAAVPAQSSAAGVHEKDKNELSPIAQANFHDLAVFGGKVVRLVRLHVGLQGEDHLQLEMLGHLMELQDWILDVRWLSGGKHLCVALAHNSALLLDIFTGSALVQRSCLEGCLLYSALLLVQESWVDTVLVGGTVFNQLVLWRPGGGKDNNNKAPVERRLQGHSGVIFKISYLQEKGWLASASDDRSIRVWVVGALGGSGGKCGDLEPACLMVLYGHQARVFSVCLSPGKVYSAGEDGSCLVWDWTGGGKVVRTLKGHRAGGIRALAVSKGTSDEERWVATGGADGGVRLWRIKESEESKMEEVVTEKLTDLRFPGQGMPKAVRIAAEGKAGWSQSNLVVCTDLGIVYQYSDGQWGQVWQGSPEFQSYCVMETISIIPSESTAKLHLCAVGNLSGSIFVFPISQPQSGILLTGGSGKIHNLIWQNVGESVCLLASGSEGLVYRWFIKIHLNEDRSLDLSVKPLPSFLLPPCAKRWLTAAVCLLSESQEVLWVCGDRRGSLLLFQEGGKILQKRGDDREAAESLVTYTRGTSDRERLDVTEQQRENEDKLKLLPLSCLFGVHGKQGVTSLCEYQGLLYSTGRDGCVRVFRVRPKAPENLEGNRNNSTGKTVESKAPLQLEVLRVQRACKGMEWLERILILKPETPEEEEEEEEGVEFSEECENHYETKRNLTEKAERREIEARFVIVGFHAVHFVVWDPVRQERLLAVPCGGGHRSWGLWPSLKGVWPGYGALVFIKQGSVLVSLPPGEEPNWPGKAGVTGGWGLREGVHGRGIGCVCRLGRIEGTGNAAETSGEVINNEARGVEREKNQWEIVVTGGEDTSLTVLAIHPNSGNIKVLSVITDHISSVRTVTAVTRPEAGTEKHPQSLSALLLSAGGRAQMQCYRLLISWDGQREAPSCQVIQVAGHRLDEQWERRRNRHKMVKMDPETRYMSAVVVDEETDGLLLALACSDGAVRLFSISEVKHQIFLLWESYFHQRCVLSVDTCSLDDAKGNRCKLLFSAATDGRIAVWNLTEASSSADASSDAPAPPIPCLSISAHQSGVNSLAVWAKKLGQQEGGCLVTVASGGDDGQLTVSVIRVMFPEDGKTSEPSVPLQTQLQPPKQLQLHVHTQSCIPLAHAAPLTALKLLRQGLIVSTSSDQRVCLWKVGIKGIEHKGALCSHVADAAGLAVWEGQVTQGEEEDEEAKTRSDRLESKPENAVWRLNVYQAELEMEGKTSRRLKDEDTADKTEPVETETGDTVCKSHDEKSGKENQAEAEVVSEREVNTCESRIKAETTGWVLVCGQGFQLLRLRNSVDKSEKKS</sequence>
<feature type="region of interest" description="Disordered" evidence="12">
    <location>
        <begin position="1272"/>
        <end position="1315"/>
    </location>
</feature>
<evidence type="ECO:0000256" key="7">
    <source>
        <dbReference type="ARBA" id="ARBA00040154"/>
    </source>
</evidence>
<keyword evidence="3 11" id="KW-0853">WD repeat</keyword>
<feature type="region of interest" description="Disordered" evidence="12">
    <location>
        <begin position="1232"/>
        <end position="1252"/>
    </location>
</feature>
<dbReference type="SMART" id="SM00320">
    <property type="entry name" value="WD40"/>
    <property type="match status" value="7"/>
</dbReference>
<evidence type="ECO:0000256" key="10">
    <source>
        <dbReference type="ARBA" id="ARBA00047056"/>
    </source>
</evidence>
<dbReference type="PROSITE" id="PS50294">
    <property type="entry name" value="WD_REPEATS_REGION"/>
    <property type="match status" value="1"/>
</dbReference>
<dbReference type="CTD" id="11180"/>